<proteinExistence type="inferred from homology"/>
<dbReference type="Proteomes" id="UP000663861">
    <property type="component" value="Unassembled WGS sequence"/>
</dbReference>
<comment type="caution">
    <text evidence="4">The sequence shown here is derived from an EMBL/GenBank/DDBJ whole genome shotgun (WGS) entry which is preliminary data.</text>
</comment>
<evidence type="ECO:0000256" key="1">
    <source>
        <dbReference type="ARBA" id="ARBA00006207"/>
    </source>
</evidence>
<dbReference type="GO" id="GO:0008541">
    <property type="term" value="C:proteasome regulatory particle, lid subcomplex"/>
    <property type="evidence" value="ECO:0007669"/>
    <property type="project" value="TreeGrafter"/>
</dbReference>
<protein>
    <recommendedName>
        <fullName evidence="3">PCI domain-containing protein</fullName>
    </recommendedName>
</protein>
<sequence>MAAMQVDKLDVDSYLATAASSAPSDLHPYFEKFRKLHERKLWHQLTLTLFEFLQHSNSGSFQVDLFNKFVRDFEDKLNQLKLVSMGVHVSKQLDDPNAILTFLSSLLERISKEKSREAWILLVSSIAHTKLIFGDLAGTKVDLDECQKLLDDLDGVEPSVHAAYYEVAADYHKAKADYVPYYKNSLLYLACIDVEGDLTPDQRLVRAHDLSIAALLGETIYNFGELLQHPIIESLANTPQQWLKDLLCVFNEGNIGKFESIMPLFPIIESLANTPQQWLKDLLCVFNEGNIGKFESIMPLFPQEPILEENHPFLRQKICLMALIESVFKRMGTGSAGKTMSFQTIAEETRLPQDETMSFQTIAEETRLPQDEVEHLVMKALSLKLIQGTLDQVSETANITWVQPRVLSRSQLSQLATRLDEWCDRIDALDSFVQNQTPELFAH</sequence>
<dbReference type="PROSITE" id="PS50250">
    <property type="entry name" value="PCI"/>
    <property type="match status" value="1"/>
</dbReference>
<dbReference type="Pfam" id="PF01399">
    <property type="entry name" value="PCI"/>
    <property type="match status" value="1"/>
</dbReference>
<name>A0A8H3HGA0_9AGAM</name>
<dbReference type="SMART" id="SM00088">
    <property type="entry name" value="PINT"/>
    <property type="match status" value="1"/>
</dbReference>
<gene>
    <name evidence="4" type="ORF">RDB_LOCUS130495</name>
</gene>
<evidence type="ECO:0000313" key="5">
    <source>
        <dbReference type="Proteomes" id="UP000663861"/>
    </source>
</evidence>
<evidence type="ECO:0000256" key="2">
    <source>
        <dbReference type="ARBA" id="ARBA00022942"/>
    </source>
</evidence>
<dbReference type="InterPro" id="IPR036390">
    <property type="entry name" value="WH_DNA-bd_sf"/>
</dbReference>
<dbReference type="PANTHER" id="PTHR10539:SF0">
    <property type="entry name" value="26S PROTEASOME NON-ATPASE REGULATORY SUBUNIT 13"/>
    <property type="match status" value="1"/>
</dbReference>
<dbReference type="GO" id="GO:0006511">
    <property type="term" value="P:ubiquitin-dependent protein catabolic process"/>
    <property type="evidence" value="ECO:0007669"/>
    <property type="project" value="TreeGrafter"/>
</dbReference>
<organism evidence="4 5">
    <name type="scientific">Rhizoctonia solani</name>
    <dbReference type="NCBI Taxonomy" id="456999"/>
    <lineage>
        <taxon>Eukaryota</taxon>
        <taxon>Fungi</taxon>
        <taxon>Dikarya</taxon>
        <taxon>Basidiomycota</taxon>
        <taxon>Agaricomycotina</taxon>
        <taxon>Agaricomycetes</taxon>
        <taxon>Cantharellales</taxon>
        <taxon>Ceratobasidiaceae</taxon>
        <taxon>Rhizoctonia</taxon>
    </lineage>
</organism>
<dbReference type="InterPro" id="IPR000717">
    <property type="entry name" value="PCI_dom"/>
</dbReference>
<dbReference type="GO" id="GO:0005634">
    <property type="term" value="C:nucleus"/>
    <property type="evidence" value="ECO:0007669"/>
    <property type="project" value="TreeGrafter"/>
</dbReference>
<dbReference type="Pfam" id="PF22037">
    <property type="entry name" value="PSD13_N"/>
    <property type="match status" value="1"/>
</dbReference>
<comment type="similarity">
    <text evidence="1">Belongs to the proteasome subunit S11 family.</text>
</comment>
<dbReference type="GO" id="GO:0005198">
    <property type="term" value="F:structural molecule activity"/>
    <property type="evidence" value="ECO:0007669"/>
    <property type="project" value="TreeGrafter"/>
</dbReference>
<feature type="domain" description="PCI" evidence="3">
    <location>
        <begin position="180"/>
        <end position="404"/>
    </location>
</feature>
<dbReference type="InterPro" id="IPR054179">
    <property type="entry name" value="PSD13_N"/>
</dbReference>
<dbReference type="GO" id="GO:0005829">
    <property type="term" value="C:cytosol"/>
    <property type="evidence" value="ECO:0007669"/>
    <property type="project" value="TreeGrafter"/>
</dbReference>
<evidence type="ECO:0000259" key="3">
    <source>
        <dbReference type="PROSITE" id="PS50250"/>
    </source>
</evidence>
<dbReference type="SUPFAM" id="SSF46785">
    <property type="entry name" value="Winged helix' DNA-binding domain"/>
    <property type="match status" value="1"/>
</dbReference>
<keyword evidence="2" id="KW-0647">Proteasome</keyword>
<reference evidence="4" key="1">
    <citation type="submission" date="2021-01" db="EMBL/GenBank/DDBJ databases">
        <authorList>
            <person name="Kaushik A."/>
        </authorList>
    </citation>
    <scope>NUCLEOTIDE SEQUENCE</scope>
    <source>
        <strain evidence="4">AG4-RS23</strain>
    </source>
</reference>
<accession>A0A8H3HGA0</accession>
<dbReference type="EMBL" id="CAJMWY010003748">
    <property type="protein sequence ID" value="CAE6506512.1"/>
    <property type="molecule type" value="Genomic_DNA"/>
</dbReference>
<evidence type="ECO:0000313" key="4">
    <source>
        <dbReference type="EMBL" id="CAE6506512.1"/>
    </source>
</evidence>
<dbReference type="PANTHER" id="PTHR10539">
    <property type="entry name" value="26S PROTEASOME NON-ATPASE REGULATORY SUBUNIT 13"/>
    <property type="match status" value="1"/>
</dbReference>
<dbReference type="AlphaFoldDB" id="A0A8H3HGA0"/>
<dbReference type="InterPro" id="IPR035298">
    <property type="entry name" value="PSMD13"/>
</dbReference>